<dbReference type="InterPro" id="IPR004518">
    <property type="entry name" value="MazG-like_dom"/>
</dbReference>
<dbReference type="Proteomes" id="UP000028880">
    <property type="component" value="Unassembled WGS sequence"/>
</dbReference>
<gene>
    <name evidence="3" type="ORF">BN973_04938</name>
</gene>
<dbReference type="Gene3D" id="1.10.287.1080">
    <property type="entry name" value="MazG-like"/>
    <property type="match status" value="1"/>
</dbReference>
<evidence type="ECO:0000313" key="3">
    <source>
        <dbReference type="EMBL" id="CDO90542.1"/>
    </source>
</evidence>
<dbReference type="InterPro" id="IPR048015">
    <property type="entry name" value="NTP-PPase_MazG-like_N"/>
</dbReference>
<dbReference type="GO" id="GO:0046076">
    <property type="term" value="P:dTTP catabolic process"/>
    <property type="evidence" value="ECO:0007669"/>
    <property type="project" value="TreeGrafter"/>
</dbReference>
<keyword evidence="3" id="KW-0378">Hydrolase</keyword>
<dbReference type="HOGENOM" id="CLU_038356_3_1_11"/>
<dbReference type="OrthoDB" id="9808939at2"/>
<evidence type="ECO:0000259" key="2">
    <source>
        <dbReference type="Pfam" id="PF03819"/>
    </source>
</evidence>
<feature type="region of interest" description="Disordered" evidence="1">
    <location>
        <begin position="43"/>
        <end position="62"/>
    </location>
</feature>
<reference evidence="3" key="1">
    <citation type="journal article" date="2014" name="Genome Announc.">
        <title>Draft Genome Sequence of Mycobacterium triplex DSM 44626.</title>
        <authorList>
            <person name="Sassi M."/>
            <person name="Croce O."/>
            <person name="Robert C."/>
            <person name="Raoult D."/>
            <person name="Drancourt M."/>
        </authorList>
    </citation>
    <scope>NUCLEOTIDE SEQUENCE [LARGE SCALE GENOMIC DNA]</scope>
    <source>
        <strain evidence="3">DSM 44626</strain>
    </source>
</reference>
<feature type="domain" description="NTP pyrophosphohydrolase MazG-like" evidence="2">
    <location>
        <begin position="111"/>
        <end position="185"/>
    </location>
</feature>
<name>A0A024K4M7_9MYCO</name>
<feature type="compositionally biased region" description="Basic residues" evidence="1">
    <location>
        <begin position="361"/>
        <end position="372"/>
    </location>
</feature>
<dbReference type="RefSeq" id="WP_084163531.1">
    <property type="nucleotide sequence ID" value="NZ_HG964446.1"/>
</dbReference>
<dbReference type="GO" id="GO:0046081">
    <property type="term" value="P:dUTP catabolic process"/>
    <property type="evidence" value="ECO:0007669"/>
    <property type="project" value="TreeGrafter"/>
</dbReference>
<dbReference type="PANTHER" id="PTHR30522">
    <property type="entry name" value="NUCLEOSIDE TRIPHOSPHATE PYROPHOSPHOHYDROLASE"/>
    <property type="match status" value="1"/>
</dbReference>
<organism evidence="3">
    <name type="scientific">Mycobacterium triplex</name>
    <dbReference type="NCBI Taxonomy" id="47839"/>
    <lineage>
        <taxon>Bacteria</taxon>
        <taxon>Bacillati</taxon>
        <taxon>Actinomycetota</taxon>
        <taxon>Actinomycetes</taxon>
        <taxon>Mycobacteriales</taxon>
        <taxon>Mycobacteriaceae</taxon>
        <taxon>Mycobacterium</taxon>
        <taxon>Mycobacterium simiae complex</taxon>
    </lineage>
</organism>
<dbReference type="GO" id="GO:0046047">
    <property type="term" value="P:TTP catabolic process"/>
    <property type="evidence" value="ECO:0007669"/>
    <property type="project" value="TreeGrafter"/>
</dbReference>
<reference evidence="3" key="2">
    <citation type="submission" date="2014-04" db="EMBL/GenBank/DDBJ databases">
        <authorList>
            <person name="Urmite Genomes U."/>
        </authorList>
    </citation>
    <scope>NUCLEOTIDE SEQUENCE</scope>
    <source>
        <strain evidence="3">DSM 44626</strain>
    </source>
</reference>
<feature type="region of interest" description="Disordered" evidence="1">
    <location>
        <begin position="308"/>
        <end position="372"/>
    </location>
</feature>
<dbReference type="PANTHER" id="PTHR30522:SF0">
    <property type="entry name" value="NUCLEOSIDE TRIPHOSPHATE PYROPHOSPHOHYDROLASE"/>
    <property type="match status" value="1"/>
</dbReference>
<dbReference type="eggNOG" id="COG3956">
    <property type="taxonomic scope" value="Bacteria"/>
</dbReference>
<dbReference type="InterPro" id="IPR011551">
    <property type="entry name" value="NTP_PyrPHydrolase_MazG"/>
</dbReference>
<protein>
    <submittedName>
        <fullName evidence="3">Nucleoside triphosphate pyrophosphohydrolase</fullName>
    </submittedName>
</protein>
<dbReference type="GO" id="GO:0006203">
    <property type="term" value="P:dGTP catabolic process"/>
    <property type="evidence" value="ECO:0007669"/>
    <property type="project" value="TreeGrafter"/>
</dbReference>
<feature type="compositionally biased region" description="Acidic residues" evidence="1">
    <location>
        <begin position="317"/>
        <end position="350"/>
    </location>
</feature>
<evidence type="ECO:0000256" key="1">
    <source>
        <dbReference type="SAM" id="MobiDB-lite"/>
    </source>
</evidence>
<dbReference type="AlphaFoldDB" id="A0A024K4M7"/>
<dbReference type="NCBIfam" id="NF008987">
    <property type="entry name" value="PRK12334.1-1"/>
    <property type="match status" value="1"/>
</dbReference>
<dbReference type="SUPFAM" id="SSF101386">
    <property type="entry name" value="all-alpha NTP pyrophosphatases"/>
    <property type="match status" value="1"/>
</dbReference>
<dbReference type="CDD" id="cd11528">
    <property type="entry name" value="NTP-PPase_MazG_Nterm"/>
    <property type="match status" value="1"/>
</dbReference>
<dbReference type="GO" id="GO:0046052">
    <property type="term" value="P:UTP catabolic process"/>
    <property type="evidence" value="ECO:0007669"/>
    <property type="project" value="TreeGrafter"/>
</dbReference>
<dbReference type="Pfam" id="PF03819">
    <property type="entry name" value="MazG"/>
    <property type="match status" value="1"/>
</dbReference>
<dbReference type="EMBL" id="HG964446">
    <property type="protein sequence ID" value="CDO90542.1"/>
    <property type="molecule type" value="Genomic_DNA"/>
</dbReference>
<proteinExistence type="predicted"/>
<feature type="compositionally biased region" description="Basic and acidic residues" evidence="1">
    <location>
        <begin position="351"/>
        <end position="360"/>
    </location>
</feature>
<dbReference type="GO" id="GO:0046061">
    <property type="term" value="P:dATP catabolic process"/>
    <property type="evidence" value="ECO:0007669"/>
    <property type="project" value="TreeGrafter"/>
</dbReference>
<dbReference type="GO" id="GO:0047429">
    <property type="term" value="F:nucleoside triphosphate diphosphatase activity"/>
    <property type="evidence" value="ECO:0007669"/>
    <property type="project" value="TreeGrafter"/>
</dbReference>
<accession>A0A024K4M7</accession>
<sequence>MIVVLFDPRRPSLVPLQAIEHLTGEIQYTEEMPVAVPWSLPSARPVDTGDPESPAAPVLLSSDPDHPAVTARLAAGARLISAPDTPRGERLVDAVAMMDKLRTAGPWESEQTHDSLRRFLLEETYELLDAVRSGNAEALCEELGDVLLQVLFHARIAEEAPQFPFDIDDVAATLMRKLGNRVPGVLAGQSISLEEQLAQWEERKAAEKPRNSVMDDVHTGQPALALAQKVIARAHAAGLPADLMPTEITSISVSTEVDAESFLRTAVLEFVDTVRAVERSIAATRRGDSVPEEFDVVPLGEVTEAEWREHWPSDVAVDIEPEESDEADEADDSDDDVDSTGDESDDDERDDGATGKESKKSGKGTKRGRDRG</sequence>
<dbReference type="STRING" id="47839.BN973_04938"/>